<evidence type="ECO:0000313" key="1">
    <source>
        <dbReference type="Proteomes" id="UP001652660"/>
    </source>
</evidence>
<proteinExistence type="predicted"/>
<gene>
    <name evidence="2 3" type="primary">LOC113696047</name>
</gene>
<evidence type="ECO:0000313" key="2">
    <source>
        <dbReference type="RefSeq" id="XP_071911400.1"/>
    </source>
</evidence>
<protein>
    <submittedName>
        <fullName evidence="2 3">Uncharacterized protein isoform X1</fullName>
    </submittedName>
</protein>
<organism evidence="1 2">
    <name type="scientific">Coffea arabica</name>
    <name type="common">Arabian coffee</name>
    <dbReference type="NCBI Taxonomy" id="13443"/>
    <lineage>
        <taxon>Eukaryota</taxon>
        <taxon>Viridiplantae</taxon>
        <taxon>Streptophyta</taxon>
        <taxon>Embryophyta</taxon>
        <taxon>Tracheophyta</taxon>
        <taxon>Spermatophyta</taxon>
        <taxon>Magnoliopsida</taxon>
        <taxon>eudicotyledons</taxon>
        <taxon>Gunneridae</taxon>
        <taxon>Pentapetalae</taxon>
        <taxon>asterids</taxon>
        <taxon>lamiids</taxon>
        <taxon>Gentianales</taxon>
        <taxon>Rubiaceae</taxon>
        <taxon>Ixoroideae</taxon>
        <taxon>Gardenieae complex</taxon>
        <taxon>Bertiereae - Coffeeae clade</taxon>
        <taxon>Coffeeae</taxon>
        <taxon>Coffea</taxon>
    </lineage>
</organism>
<dbReference type="PROSITE" id="PS50810">
    <property type="entry name" value="FRATAXIN_2"/>
    <property type="match status" value="1"/>
</dbReference>
<dbReference type="RefSeq" id="XP_071911400.1">
    <property type="nucleotide sequence ID" value="XM_072055299.1"/>
</dbReference>
<evidence type="ECO:0000313" key="3">
    <source>
        <dbReference type="RefSeq" id="XP_071911401.1"/>
    </source>
</evidence>
<dbReference type="GeneID" id="113696047"/>
<keyword evidence="1" id="KW-1185">Reference proteome</keyword>
<name>A0ABM4UVT7_COFAR</name>
<sequence>MVLASEFVLSLDSKSNCVGSLSLYDSYYFLLKQRVHTFRPPEGYVDEEMEDYIKNGYPSLEDEITFAVSHDKKETFVTWINGITYKNDIPRWCVDRMFLFDSINCMDAVLNGEMTGKIDFTVDAVPHNNHGELPALHKAATSQACRLTELFLGITDQANVRLDFKDVKGWLPLNFALENLRSPSSMPVWINSKGDKHKSYWMANPIPQGPTEMVFKLLYYLLWPFSRSALEVVRLLAQKTKEVEFEFFKYVKEQKLVELAGLLLVAHEKVMPGLEERMKIRNFVLKEAAFLNLQEIRSLYGSGDEKSLQEVKKKKVEMEAILLLLEVFDRIGDKLSAYVQIVRKLVLTSFTSSRIEVGEEYHAKEIGWILEKAGFSVKLELFDETSRGIIRHEWYLPFLGDTGAEDTFYILNRIKRLESHKMALGYRKLPSICGTPIQQVVASSSSSSQWSSASALKSFHTFHPVRASGRCSGSATWENKACNWLWDLPCKRGLLRDSQDLPSANRVLNMQYRKVWACVVATLKRGTRLI</sequence>
<accession>A0ABM4UVT7</accession>
<reference evidence="2 3" key="1">
    <citation type="submission" date="2025-05" db="UniProtKB">
        <authorList>
            <consortium name="RefSeq"/>
        </authorList>
    </citation>
    <scope>IDENTIFICATION</scope>
    <source>
        <tissue evidence="2 3">Leaves</tissue>
    </source>
</reference>
<dbReference type="InterPro" id="IPR002908">
    <property type="entry name" value="Frataxin/CyaY"/>
</dbReference>
<dbReference type="RefSeq" id="XP_071911401.1">
    <property type="nucleotide sequence ID" value="XM_072055300.1"/>
</dbReference>
<dbReference type="Proteomes" id="UP001652660">
    <property type="component" value="Chromosome 6e"/>
</dbReference>